<dbReference type="Gene3D" id="1.10.1760.10">
    <property type="entry name" value="Actin-related protein 2/3 complex subunit 3"/>
    <property type="match status" value="1"/>
</dbReference>
<dbReference type="InterPro" id="IPR007204">
    <property type="entry name" value="ARPC3"/>
</dbReference>
<dbReference type="PANTHER" id="PTHR12391">
    <property type="entry name" value="ARP2/3 COMPLEX 21 KD SUBUNIT"/>
    <property type="match status" value="1"/>
</dbReference>
<evidence type="ECO:0000256" key="5">
    <source>
        <dbReference type="ARBA" id="ARBA00023212"/>
    </source>
</evidence>
<dbReference type="EMBL" id="HBIN01004426">
    <property type="protein sequence ID" value="CAE0432804.1"/>
    <property type="molecule type" value="Transcribed_RNA"/>
</dbReference>
<keyword evidence="3 6" id="KW-0963">Cytoplasm</keyword>
<name>A0A7S3LJT9_9STRA</name>
<dbReference type="GO" id="GO:0005885">
    <property type="term" value="C:Arp2/3 protein complex"/>
    <property type="evidence" value="ECO:0007669"/>
    <property type="project" value="UniProtKB-UniRule"/>
</dbReference>
<keyword evidence="4 6" id="KW-0009">Actin-binding</keyword>
<evidence type="ECO:0000256" key="2">
    <source>
        <dbReference type="ARBA" id="ARBA00010856"/>
    </source>
</evidence>
<evidence type="ECO:0000313" key="7">
    <source>
        <dbReference type="EMBL" id="CAE0432804.1"/>
    </source>
</evidence>
<evidence type="ECO:0000256" key="6">
    <source>
        <dbReference type="PIRNR" id="PIRNR016315"/>
    </source>
</evidence>
<gene>
    <name evidence="7" type="ORF">ASTO00021_LOCUS3122</name>
</gene>
<evidence type="ECO:0000256" key="3">
    <source>
        <dbReference type="ARBA" id="ARBA00022490"/>
    </source>
</evidence>
<dbReference type="PIRSF" id="PIRSF016315">
    <property type="entry name" value="ARP2/3_P21-Arc"/>
    <property type="match status" value="1"/>
</dbReference>
<evidence type="ECO:0000256" key="4">
    <source>
        <dbReference type="ARBA" id="ARBA00023203"/>
    </source>
</evidence>
<dbReference type="GO" id="GO:0003779">
    <property type="term" value="F:actin binding"/>
    <property type="evidence" value="ECO:0007669"/>
    <property type="project" value="UniProtKB-KW"/>
</dbReference>
<protein>
    <recommendedName>
        <fullName evidence="6">Actin-related protein 2/3 complex subunit 3</fullName>
    </recommendedName>
</protein>
<dbReference type="InterPro" id="IPR036753">
    <property type="entry name" value="ARPC3_sf"/>
</dbReference>
<dbReference type="AlphaFoldDB" id="A0A7S3LJT9"/>
<comment type="similarity">
    <text evidence="2 6">Belongs to the ARPC3 family.</text>
</comment>
<evidence type="ECO:0000256" key="1">
    <source>
        <dbReference type="ARBA" id="ARBA00004245"/>
    </source>
</evidence>
<comment type="function">
    <text evidence="6">Functions as component of the Arp2/3 complex which is involved in regulation of actin polymerization and together with an activating nucleation-promoting factor (NPF) mediates the formation of branched actin networks.</text>
</comment>
<accession>A0A7S3LJT9</accession>
<organism evidence="7">
    <name type="scientific">Aplanochytrium stocchinoi</name>
    <dbReference type="NCBI Taxonomy" id="215587"/>
    <lineage>
        <taxon>Eukaryota</taxon>
        <taxon>Sar</taxon>
        <taxon>Stramenopiles</taxon>
        <taxon>Bigyra</taxon>
        <taxon>Labyrinthulomycetes</taxon>
        <taxon>Thraustochytrida</taxon>
        <taxon>Thraustochytriidae</taxon>
        <taxon>Aplanochytrium</taxon>
    </lineage>
</organism>
<sequence length="173" mass="19551">MPAYNSKFNDKAVEEVCGMAVLPLKTKLKGPMPIQHSDDEDIVDEAIKLFRANVMMAAFQVKGSADRVTIFLTLFISQCLKRLEKANNSMQAEKIMFDLAHEKFPVPGDKGWLLGGHIPSPKTRKEDEALKAYLSVLREETTLRLVPKVFPDGKPNKFFLAFAKKKFMNIHIV</sequence>
<dbReference type="GO" id="GO:0034314">
    <property type="term" value="P:Arp2/3 complex-mediated actin nucleation"/>
    <property type="evidence" value="ECO:0007669"/>
    <property type="project" value="UniProtKB-UniRule"/>
</dbReference>
<proteinExistence type="inferred from homology"/>
<dbReference type="GO" id="GO:0030833">
    <property type="term" value="P:regulation of actin filament polymerization"/>
    <property type="evidence" value="ECO:0007669"/>
    <property type="project" value="InterPro"/>
</dbReference>
<comment type="subcellular location">
    <subcellularLocation>
        <location evidence="1 6">Cytoplasm</location>
        <location evidence="1 6">Cytoskeleton</location>
    </subcellularLocation>
</comment>
<reference evidence="7" key="1">
    <citation type="submission" date="2021-01" db="EMBL/GenBank/DDBJ databases">
        <authorList>
            <person name="Corre E."/>
            <person name="Pelletier E."/>
            <person name="Niang G."/>
            <person name="Scheremetjew M."/>
            <person name="Finn R."/>
            <person name="Kale V."/>
            <person name="Holt S."/>
            <person name="Cochrane G."/>
            <person name="Meng A."/>
            <person name="Brown T."/>
            <person name="Cohen L."/>
        </authorList>
    </citation>
    <scope>NUCLEOTIDE SEQUENCE</scope>
    <source>
        <strain evidence="7">GSBS06</strain>
    </source>
</reference>
<dbReference type="SUPFAM" id="SSF69060">
    <property type="entry name" value="Arp2/3 complex 21 kDa subunit ARPC3"/>
    <property type="match status" value="1"/>
</dbReference>
<dbReference type="Pfam" id="PF04062">
    <property type="entry name" value="P21-Arc"/>
    <property type="match status" value="1"/>
</dbReference>
<keyword evidence="5 6" id="KW-0206">Cytoskeleton</keyword>
<comment type="subunit">
    <text evidence="6">Component of the Arp2/3 complex.</text>
</comment>